<evidence type="ECO:0000256" key="1">
    <source>
        <dbReference type="ARBA" id="ARBA00009518"/>
    </source>
</evidence>
<evidence type="ECO:0000256" key="9">
    <source>
        <dbReference type="ARBA" id="ARBA00023125"/>
    </source>
</evidence>
<evidence type="ECO:0000313" key="16">
    <source>
        <dbReference type="Proteomes" id="UP000034539"/>
    </source>
</evidence>
<keyword evidence="10 13" id="KW-0233">DNA recombination</keyword>
<accession>A0A0G0Q6E4</accession>
<dbReference type="GO" id="GO:0006281">
    <property type="term" value="P:DNA repair"/>
    <property type="evidence" value="ECO:0007669"/>
    <property type="project" value="UniProtKB-UniRule"/>
</dbReference>
<dbReference type="InterPro" id="IPR002176">
    <property type="entry name" value="X-over_junc_endoDNase_RuvC"/>
</dbReference>
<dbReference type="GO" id="GO:0000287">
    <property type="term" value="F:magnesium ion binding"/>
    <property type="evidence" value="ECO:0007669"/>
    <property type="project" value="UniProtKB-UniRule"/>
</dbReference>
<sequence length="165" mass="18336">MIVLGIDPGIAITGWSVVEEKNGKQKLLGYGTIETSKDITLPKRLITLYNDLNILISKYSPEVAVLERIFFNTNTKSAIIVGQARGVAMLTCEKNKLECIEYTPLQVKMALTGYGRADKNQMQQMVKTIFGLKTVPQPDDAADAVAIALGHCFSYRGREMLNFKY</sequence>
<keyword evidence="5 13" id="KW-0255">Endonuclease</keyword>
<organism evidence="15 16">
    <name type="scientific">Candidatus Gottesmanbacteria bacterium GW2011_GWC2_39_8</name>
    <dbReference type="NCBI Taxonomy" id="1618450"/>
    <lineage>
        <taxon>Bacteria</taxon>
        <taxon>Candidatus Gottesmaniibacteriota</taxon>
    </lineage>
</organism>
<comment type="subcellular location">
    <subcellularLocation>
        <location evidence="13">Cytoplasm</location>
    </subcellularLocation>
</comment>
<dbReference type="InterPro" id="IPR020563">
    <property type="entry name" value="X-over_junc_endoDNase_Mg_BS"/>
</dbReference>
<feature type="binding site" evidence="13">
    <location>
        <position position="67"/>
    </location>
    <ligand>
        <name>Mg(2+)</name>
        <dbReference type="ChEBI" id="CHEBI:18420"/>
        <label>2</label>
    </ligand>
</feature>
<dbReference type="PANTHER" id="PTHR30194:SF3">
    <property type="entry name" value="CROSSOVER JUNCTION ENDODEOXYRIBONUCLEASE RUVC"/>
    <property type="match status" value="1"/>
</dbReference>
<dbReference type="NCBIfam" id="TIGR00228">
    <property type="entry name" value="ruvC"/>
    <property type="match status" value="1"/>
</dbReference>
<dbReference type="Proteomes" id="UP000034539">
    <property type="component" value="Unassembled WGS sequence"/>
</dbReference>
<gene>
    <name evidence="13" type="primary">ruvC</name>
    <name evidence="15" type="ORF">UT63_C0028G0010</name>
</gene>
<dbReference type="EC" id="3.1.21.10" evidence="13 14"/>
<keyword evidence="11 13" id="KW-0234">DNA repair</keyword>
<dbReference type="PATRIC" id="fig|1618450.3.peg.711"/>
<feature type="binding site" evidence="13">
    <location>
        <position position="140"/>
    </location>
    <ligand>
        <name>Mg(2+)</name>
        <dbReference type="ChEBI" id="CHEBI:18420"/>
        <label>1</label>
    </ligand>
</feature>
<comment type="catalytic activity">
    <reaction evidence="12 13">
        <text>Endonucleolytic cleavage at a junction such as a reciprocal single-stranded crossover between two homologous DNA duplexes (Holliday junction).</text>
        <dbReference type="EC" id="3.1.21.10"/>
    </reaction>
</comment>
<evidence type="ECO:0000256" key="3">
    <source>
        <dbReference type="ARBA" id="ARBA00022722"/>
    </source>
</evidence>
<evidence type="ECO:0000256" key="14">
    <source>
        <dbReference type="NCBIfam" id="TIGR00228"/>
    </source>
</evidence>
<dbReference type="GO" id="GO:0008821">
    <property type="term" value="F:crossover junction DNA endonuclease activity"/>
    <property type="evidence" value="ECO:0007669"/>
    <property type="project" value="UniProtKB-UniRule"/>
</dbReference>
<comment type="function">
    <text evidence="13">The RuvA-RuvB-RuvC complex processes Holliday junction (HJ) DNA during genetic recombination and DNA repair. Endonuclease that resolves HJ intermediates. Cleaves cruciform DNA by making single-stranded nicks across the HJ at symmetrical positions within the homologous arms, yielding a 5'-phosphate and a 3'-hydroxyl group; requires a central core of homology in the junction. The consensus cleavage sequence is 5'-(A/T)TT(C/G)-3'. Cleavage occurs on the 3'-side of the TT dinucleotide at the point of strand exchange. HJ branch migration catalyzed by RuvA-RuvB allows RuvC to scan DNA until it finds its consensus sequence, where it cleaves and resolves the cruciform DNA.</text>
</comment>
<keyword evidence="8 13" id="KW-0460">Magnesium</keyword>
<dbReference type="CDD" id="cd16962">
    <property type="entry name" value="RuvC"/>
    <property type="match status" value="1"/>
</dbReference>
<evidence type="ECO:0000256" key="4">
    <source>
        <dbReference type="ARBA" id="ARBA00022723"/>
    </source>
</evidence>
<name>A0A0G0Q6E4_9BACT</name>
<comment type="caution">
    <text evidence="15">The sequence shown here is derived from an EMBL/GenBank/DDBJ whole genome shotgun (WGS) entry which is preliminary data.</text>
</comment>
<keyword evidence="3 13" id="KW-0540">Nuclease</keyword>
<proteinExistence type="inferred from homology"/>
<evidence type="ECO:0000256" key="12">
    <source>
        <dbReference type="ARBA" id="ARBA00029354"/>
    </source>
</evidence>
<evidence type="ECO:0000256" key="2">
    <source>
        <dbReference type="ARBA" id="ARBA00022490"/>
    </source>
</evidence>
<comment type="cofactor">
    <cofactor evidence="13">
        <name>Mg(2+)</name>
        <dbReference type="ChEBI" id="CHEBI:18420"/>
    </cofactor>
    <text evidence="13">Binds 2 Mg(2+) ion per subunit.</text>
</comment>
<evidence type="ECO:0000256" key="6">
    <source>
        <dbReference type="ARBA" id="ARBA00022763"/>
    </source>
</evidence>
<dbReference type="EMBL" id="LBXN01000028">
    <property type="protein sequence ID" value="KKR32921.1"/>
    <property type="molecule type" value="Genomic_DNA"/>
</dbReference>
<dbReference type="GO" id="GO:0005737">
    <property type="term" value="C:cytoplasm"/>
    <property type="evidence" value="ECO:0007669"/>
    <property type="project" value="UniProtKB-SubCell"/>
</dbReference>
<feature type="active site" evidence="13">
    <location>
        <position position="140"/>
    </location>
</feature>
<dbReference type="GO" id="GO:0048476">
    <property type="term" value="C:Holliday junction resolvase complex"/>
    <property type="evidence" value="ECO:0007669"/>
    <property type="project" value="UniProtKB-UniRule"/>
</dbReference>
<evidence type="ECO:0000256" key="10">
    <source>
        <dbReference type="ARBA" id="ARBA00023172"/>
    </source>
</evidence>
<feature type="active site" evidence="13">
    <location>
        <position position="7"/>
    </location>
</feature>
<feature type="binding site" evidence="13">
    <location>
        <position position="7"/>
    </location>
    <ligand>
        <name>Mg(2+)</name>
        <dbReference type="ChEBI" id="CHEBI:18420"/>
        <label>1</label>
    </ligand>
</feature>
<evidence type="ECO:0000256" key="8">
    <source>
        <dbReference type="ARBA" id="ARBA00022842"/>
    </source>
</evidence>
<keyword evidence="4 13" id="KW-0479">Metal-binding</keyword>
<reference evidence="15 16" key="1">
    <citation type="journal article" date="2015" name="Nature">
        <title>rRNA introns, odd ribosomes, and small enigmatic genomes across a large radiation of phyla.</title>
        <authorList>
            <person name="Brown C.T."/>
            <person name="Hug L.A."/>
            <person name="Thomas B.C."/>
            <person name="Sharon I."/>
            <person name="Castelle C.J."/>
            <person name="Singh A."/>
            <person name="Wilkins M.J."/>
            <person name="Williams K.H."/>
            <person name="Banfield J.F."/>
        </authorList>
    </citation>
    <scope>NUCLEOTIDE SEQUENCE [LARGE SCALE GENOMIC DNA]</scope>
</reference>
<evidence type="ECO:0000256" key="11">
    <source>
        <dbReference type="ARBA" id="ARBA00023204"/>
    </source>
</evidence>
<dbReference type="PRINTS" id="PR00696">
    <property type="entry name" value="RSOLVASERUVC"/>
</dbReference>
<evidence type="ECO:0000313" key="15">
    <source>
        <dbReference type="EMBL" id="KKR32921.1"/>
    </source>
</evidence>
<keyword evidence="6 13" id="KW-0227">DNA damage</keyword>
<dbReference type="PROSITE" id="PS01321">
    <property type="entry name" value="RUVC"/>
    <property type="match status" value="1"/>
</dbReference>
<dbReference type="SUPFAM" id="SSF53098">
    <property type="entry name" value="Ribonuclease H-like"/>
    <property type="match status" value="1"/>
</dbReference>
<dbReference type="AlphaFoldDB" id="A0A0G0Q6E4"/>
<dbReference type="NCBIfam" id="NF000711">
    <property type="entry name" value="PRK00039.2-1"/>
    <property type="match status" value="1"/>
</dbReference>
<comment type="subunit">
    <text evidence="13">Homodimer which binds Holliday junction (HJ) DNA. The HJ becomes 2-fold symmetrical on binding to RuvC with unstacked arms; it has a different conformation from HJ DNA in complex with RuvA. In the full resolvosome a probable DNA-RuvA(4)-RuvB(12)-RuvC(2) complex forms which resolves the HJ.</text>
</comment>
<dbReference type="Pfam" id="PF02075">
    <property type="entry name" value="RuvC"/>
    <property type="match status" value="1"/>
</dbReference>
<evidence type="ECO:0000256" key="13">
    <source>
        <dbReference type="HAMAP-Rule" id="MF_00034"/>
    </source>
</evidence>
<comment type="similarity">
    <text evidence="1 13">Belongs to the RuvC family.</text>
</comment>
<protein>
    <recommendedName>
        <fullName evidence="13 14">Crossover junction endodeoxyribonuclease RuvC</fullName>
        <ecNumber evidence="13 14">3.1.21.10</ecNumber>
    </recommendedName>
    <alternativeName>
        <fullName evidence="13">Holliday junction nuclease RuvC</fullName>
    </alternativeName>
    <alternativeName>
        <fullName evidence="13">Holliday junction resolvase RuvC</fullName>
    </alternativeName>
</protein>
<dbReference type="GO" id="GO:0003677">
    <property type="term" value="F:DNA binding"/>
    <property type="evidence" value="ECO:0007669"/>
    <property type="project" value="UniProtKB-KW"/>
</dbReference>
<feature type="active site" evidence="13">
    <location>
        <position position="67"/>
    </location>
</feature>
<keyword evidence="7 13" id="KW-0378">Hydrolase</keyword>
<evidence type="ECO:0000256" key="5">
    <source>
        <dbReference type="ARBA" id="ARBA00022759"/>
    </source>
</evidence>
<dbReference type="InterPro" id="IPR012337">
    <property type="entry name" value="RNaseH-like_sf"/>
</dbReference>
<dbReference type="InterPro" id="IPR036397">
    <property type="entry name" value="RNaseH_sf"/>
</dbReference>
<dbReference type="PANTHER" id="PTHR30194">
    <property type="entry name" value="CROSSOVER JUNCTION ENDODEOXYRIBONUCLEASE RUVC"/>
    <property type="match status" value="1"/>
</dbReference>
<dbReference type="Gene3D" id="3.30.420.10">
    <property type="entry name" value="Ribonuclease H-like superfamily/Ribonuclease H"/>
    <property type="match status" value="1"/>
</dbReference>
<keyword evidence="2 13" id="KW-0963">Cytoplasm</keyword>
<dbReference type="GO" id="GO:0006310">
    <property type="term" value="P:DNA recombination"/>
    <property type="evidence" value="ECO:0007669"/>
    <property type="project" value="UniProtKB-UniRule"/>
</dbReference>
<dbReference type="FunFam" id="3.30.420.10:FF:000002">
    <property type="entry name" value="Crossover junction endodeoxyribonuclease RuvC"/>
    <property type="match status" value="1"/>
</dbReference>
<evidence type="ECO:0000256" key="7">
    <source>
        <dbReference type="ARBA" id="ARBA00022801"/>
    </source>
</evidence>
<keyword evidence="9 13" id="KW-0238">DNA-binding</keyword>
<dbReference type="HAMAP" id="MF_00034">
    <property type="entry name" value="RuvC"/>
    <property type="match status" value="1"/>
</dbReference>